<comment type="caution">
    <text evidence="1">The sequence shown here is derived from an EMBL/GenBank/DDBJ whole genome shotgun (WGS) entry which is preliminary data.</text>
</comment>
<keyword evidence="2" id="KW-1185">Reference proteome</keyword>
<proteinExistence type="predicted"/>
<accession>A0A9P0ZHF8</accession>
<organism evidence="1 2">
    <name type="scientific">Cuscuta europaea</name>
    <name type="common">European dodder</name>
    <dbReference type="NCBI Taxonomy" id="41803"/>
    <lineage>
        <taxon>Eukaryota</taxon>
        <taxon>Viridiplantae</taxon>
        <taxon>Streptophyta</taxon>
        <taxon>Embryophyta</taxon>
        <taxon>Tracheophyta</taxon>
        <taxon>Spermatophyta</taxon>
        <taxon>Magnoliopsida</taxon>
        <taxon>eudicotyledons</taxon>
        <taxon>Gunneridae</taxon>
        <taxon>Pentapetalae</taxon>
        <taxon>asterids</taxon>
        <taxon>lamiids</taxon>
        <taxon>Solanales</taxon>
        <taxon>Convolvulaceae</taxon>
        <taxon>Cuscuteae</taxon>
        <taxon>Cuscuta</taxon>
        <taxon>Cuscuta subgen. Cuscuta</taxon>
    </lineage>
</organism>
<evidence type="ECO:0000313" key="2">
    <source>
        <dbReference type="Proteomes" id="UP001152484"/>
    </source>
</evidence>
<dbReference type="AlphaFoldDB" id="A0A9P0ZHF8"/>
<sequence length="96" mass="10621">MRVYRSTAVQGSEFQGELLAQIGGFWTALLDLDMVFNNLSGMLLESLRACGQLLGPVWLEDFGGEGSEARDFCVFQKFSNSSHSKPPNRVISKETC</sequence>
<evidence type="ECO:0000313" key="1">
    <source>
        <dbReference type="EMBL" id="CAH9100401.1"/>
    </source>
</evidence>
<name>A0A9P0ZHF8_CUSEU</name>
<dbReference type="EMBL" id="CAMAPE010000038">
    <property type="protein sequence ID" value="CAH9100401.1"/>
    <property type="molecule type" value="Genomic_DNA"/>
</dbReference>
<protein>
    <submittedName>
        <fullName evidence="1">Uncharacterized protein</fullName>
    </submittedName>
</protein>
<dbReference type="Proteomes" id="UP001152484">
    <property type="component" value="Unassembled WGS sequence"/>
</dbReference>
<reference evidence="1" key="1">
    <citation type="submission" date="2022-07" db="EMBL/GenBank/DDBJ databases">
        <authorList>
            <person name="Macas J."/>
            <person name="Novak P."/>
            <person name="Neumann P."/>
        </authorList>
    </citation>
    <scope>NUCLEOTIDE SEQUENCE</scope>
</reference>
<gene>
    <name evidence="1" type="ORF">CEURO_LOCUS14913</name>
</gene>